<reference evidence="1 2" key="1">
    <citation type="journal article" date="2021" name="Front. Genet.">
        <title>Chromosome-Level Genome Assembly Reveals Significant Gene Expansion in the Toll and IMD Signaling Pathways of Dendrolimus kikuchii.</title>
        <authorList>
            <person name="Zhou J."/>
            <person name="Wu P."/>
            <person name="Xiong Z."/>
            <person name="Liu N."/>
            <person name="Zhao N."/>
            <person name="Ji M."/>
            <person name="Qiu Y."/>
            <person name="Yang B."/>
        </authorList>
    </citation>
    <scope>NUCLEOTIDE SEQUENCE [LARGE SCALE GENOMIC DNA]</scope>
    <source>
        <strain evidence="1">Ann1</strain>
    </source>
</reference>
<accession>A0ACC1D3Y3</accession>
<dbReference type="Proteomes" id="UP000824533">
    <property type="component" value="Linkage Group LG10"/>
</dbReference>
<comment type="caution">
    <text evidence="1">The sequence shown here is derived from an EMBL/GenBank/DDBJ whole genome shotgun (WGS) entry which is preliminary data.</text>
</comment>
<sequence>MNLILGFMKSLPMAEAKAIEPFIKILQVIFRIASLFITYSDMYPPQAQVNDSQVFDFIVVGGGTAGCVLANRLTEVGNWSVLLIEAGGYPLASSSIPGAFITMGDESITWPFSSTDDKITSQAVKSKNVSYPLGKMIGGSSAKNFMMYVRGPPTYYDLWAQLVNDETWNYTNVIKYFKKSEALDNLQIYRSNTSELHGTDGPIGVTRPSWVATNLYMEAFKEYGLNYLIDHNGIDQIGFAEQSLTIANRTRQSCDTAYITPIKDRENLYVVLNTTAMKVIFNSDKEAVGVEIKRSDGEVIQVTARKEVILSAGVFKSPQLLMLSGVGPEAHLQENGIEVVYNSSQVGQNLQDQPFIPLIFSGRSGIATVGQNLETLVNFNTFPLPPLFSQIALNKSQSTPDCQIYSYVIPAGSPLPTLMCKLVNNLEDEYCAATANTSLQGETLLNYMTIMSPKSRGEIKLQSNNISDNPIIRTRYFNNSDDLEKFADCVQDFLQILNTTTMTNLESEVYDLGISECKDLEFMSQEYWKCFIVNVSVSHLHPCGTCAMGPEDTGVVDAKLKVRGVSNLRVVDASVVPTVMKGYAPVIMIAEKIADDIKDEYGMLDE</sequence>
<protein>
    <submittedName>
        <fullName evidence="1">Uncharacterized protein</fullName>
    </submittedName>
</protein>
<proteinExistence type="predicted"/>
<evidence type="ECO:0000313" key="2">
    <source>
        <dbReference type="Proteomes" id="UP000824533"/>
    </source>
</evidence>
<organism evidence="1 2">
    <name type="scientific">Dendrolimus kikuchii</name>
    <dbReference type="NCBI Taxonomy" id="765133"/>
    <lineage>
        <taxon>Eukaryota</taxon>
        <taxon>Metazoa</taxon>
        <taxon>Ecdysozoa</taxon>
        <taxon>Arthropoda</taxon>
        <taxon>Hexapoda</taxon>
        <taxon>Insecta</taxon>
        <taxon>Pterygota</taxon>
        <taxon>Neoptera</taxon>
        <taxon>Endopterygota</taxon>
        <taxon>Lepidoptera</taxon>
        <taxon>Glossata</taxon>
        <taxon>Ditrysia</taxon>
        <taxon>Bombycoidea</taxon>
        <taxon>Lasiocampidae</taxon>
        <taxon>Dendrolimus</taxon>
    </lineage>
</organism>
<gene>
    <name evidence="1" type="ORF">K1T71_005925</name>
</gene>
<keyword evidence="2" id="KW-1185">Reference proteome</keyword>
<name>A0ACC1D3Y3_9NEOP</name>
<dbReference type="EMBL" id="CM034396">
    <property type="protein sequence ID" value="KAJ0178102.1"/>
    <property type="molecule type" value="Genomic_DNA"/>
</dbReference>
<evidence type="ECO:0000313" key="1">
    <source>
        <dbReference type="EMBL" id="KAJ0178102.1"/>
    </source>
</evidence>